<accession>A0A0F4GDW0</accession>
<dbReference type="CDD" id="cd22265">
    <property type="entry name" value="UDM1_RNF168"/>
    <property type="match status" value="1"/>
</dbReference>
<reference evidence="2 3" key="1">
    <citation type="submission" date="2015-03" db="EMBL/GenBank/DDBJ databases">
        <title>RNA-seq based gene annotation and comparative genomics of four Zymoseptoria species reveal species-specific pathogenicity related genes and transposable element activity.</title>
        <authorList>
            <person name="Grandaubert J."/>
            <person name="Bhattacharyya A."/>
            <person name="Stukenbrock E.H."/>
        </authorList>
    </citation>
    <scope>NUCLEOTIDE SEQUENCE [LARGE SCALE GENOMIC DNA]</scope>
    <source>
        <strain evidence="2 3">Zb18110</strain>
    </source>
</reference>
<proteinExistence type="predicted"/>
<sequence length="1179" mass="133166">MYPLDIAMMTDVHAHYMLLHDGPFFAGESDDNCLVILAEAPLSQDFLGKYKFWCVEQSTGKPDAEYQTIVDDTRFVKCLNFKMRALLQSKETFEKVFAMRGAQGTAARKTVAYLYKAWTVSDEDSRKRFVAYTSTVTADPTIRPPPDPAPVRPARVPAEAPEPQAQPTARKRGRRVQFPLNPVPDPVNTDEGVGEAPAPQAQPTARKRGRRVQLPLNPVPDPVNTDEGAGLARAHTLLFTGATGRVKGQSSGTRRFITGVESGQTQSTRPLRFTGSRLLTNLGIPWLTKRVAKKRADYVLMRIPNAFRSFYRGQIQDVTFYSTLAAYPAWVINDVLRAWTDNGEEADIVDIWLALHASSCRIRLLEVSFQEILDSQRTQNPETALRACFICLSPRLLKHMGTLEDGRKVCRTHIERSEHTSKFSLSTNIPVATKPTRDIVFHDDDAQPLGRYGRITSTILSSTEREGAAGSAVVSQGRLYNFARSFFTDPKLGIWWDPWTEEKVSEFEDRVGRTPPHPFAASLDCLDPMAFVDNKALMHFDGNTSIMLLMFNYMKGSTCRTVVSLMGMAARQTATERAKRALGEVNWHDQAFWDWFHNAMAHLHFLAYTYPYRLTARFSKPIPDHDTQEQFAISMKTGRYSHGGEAAKRVRMKTKSRRPESLPYSTIFPQLQCDWFTPRFIDMTDQIERESGVQVPRWGDSRLPWTFIENHQPPGEIDPGRWWTEFMLGYFHTARTVCDRRNVTLVDTESPLTFGLVFVVDFCEQWGSGDFIHCKMTPYAKSAISASNGRLTTVEPLTPFASGFTDPWPSSFRDQYEPSKRTFGPQPLAFNRLLWDFPRFMHEAMFDELCKLKEGSKYCPAPAKDLEFLDYQKLISIGKATTRGDIDDDGNLDEDGAPLDDSDSDEDDGQDDDEDDEDAVLVDDEDGDFAPPDDDQDGDGDADADEMDSNPRTRLERMQREMDVQLSEVEGEGLMEDPVVAECFAFMRQSIRDDHEASFELMAGRLVEYLEPGRRAPPSQAEMEKELELLEVGIQNMALQLGGFTATMFTAHAGAKAKDVRAAIDARSFKQHSMQKDELKSLLQGGLAEMKSRAAEAQSRAAEAQSRAAEEAQSRAEAMAKSNRIAVLSFERGQNEKTMESVSKQLEELRVRTEELRVRNEERHGRNEQIDEELARLRE</sequence>
<evidence type="ECO:0000313" key="2">
    <source>
        <dbReference type="EMBL" id="KJX95504.1"/>
    </source>
</evidence>
<comment type="caution">
    <text evidence="2">The sequence shown here is derived from an EMBL/GenBank/DDBJ whole genome shotgun (WGS) entry which is preliminary data.</text>
</comment>
<feature type="region of interest" description="Disordered" evidence="1">
    <location>
        <begin position="1097"/>
        <end position="1117"/>
    </location>
</feature>
<protein>
    <submittedName>
        <fullName evidence="2">Uncharacterized protein</fullName>
    </submittedName>
</protein>
<organism evidence="2 3">
    <name type="scientific">Zymoseptoria brevis</name>
    <dbReference type="NCBI Taxonomy" id="1047168"/>
    <lineage>
        <taxon>Eukaryota</taxon>
        <taxon>Fungi</taxon>
        <taxon>Dikarya</taxon>
        <taxon>Ascomycota</taxon>
        <taxon>Pezizomycotina</taxon>
        <taxon>Dothideomycetes</taxon>
        <taxon>Dothideomycetidae</taxon>
        <taxon>Mycosphaerellales</taxon>
        <taxon>Mycosphaerellaceae</taxon>
        <taxon>Zymoseptoria</taxon>
    </lineage>
</organism>
<feature type="region of interest" description="Disordered" evidence="1">
    <location>
        <begin position="1156"/>
        <end position="1179"/>
    </location>
</feature>
<evidence type="ECO:0000313" key="3">
    <source>
        <dbReference type="Proteomes" id="UP000033647"/>
    </source>
</evidence>
<gene>
    <name evidence="2" type="ORF">TI39_contig4109g00006</name>
</gene>
<keyword evidence="3" id="KW-1185">Reference proteome</keyword>
<feature type="compositionally biased region" description="Pro residues" evidence="1">
    <location>
        <begin position="142"/>
        <end position="151"/>
    </location>
</feature>
<dbReference type="Proteomes" id="UP000033647">
    <property type="component" value="Unassembled WGS sequence"/>
</dbReference>
<name>A0A0F4GDW0_9PEZI</name>
<feature type="compositionally biased region" description="Low complexity" evidence="1">
    <location>
        <begin position="152"/>
        <end position="168"/>
    </location>
</feature>
<evidence type="ECO:0000256" key="1">
    <source>
        <dbReference type="SAM" id="MobiDB-lite"/>
    </source>
</evidence>
<dbReference type="AlphaFoldDB" id="A0A0F4GDW0"/>
<feature type="compositionally biased region" description="Low complexity" evidence="1">
    <location>
        <begin position="1097"/>
        <end position="1107"/>
    </location>
</feature>
<feature type="region of interest" description="Disordered" evidence="1">
    <location>
        <begin position="138"/>
        <end position="228"/>
    </location>
</feature>
<feature type="compositionally biased region" description="Acidic residues" evidence="1">
    <location>
        <begin position="886"/>
        <end position="948"/>
    </location>
</feature>
<feature type="region of interest" description="Disordered" evidence="1">
    <location>
        <begin position="882"/>
        <end position="957"/>
    </location>
</feature>
<dbReference type="EMBL" id="LAFY01004069">
    <property type="protein sequence ID" value="KJX95504.1"/>
    <property type="molecule type" value="Genomic_DNA"/>
</dbReference>
<dbReference type="STRING" id="1047168.A0A0F4GDW0"/>